<reference evidence="3 4" key="1">
    <citation type="submission" date="2016-06" db="EMBL/GenBank/DDBJ databases">
        <title>Four novel species of enterococci isolated from chicken manure.</title>
        <authorList>
            <person name="Van Tyne D."/>
        </authorList>
    </citation>
    <scope>NUCLEOTIDE SEQUENCE [LARGE SCALE GENOMIC DNA]</scope>
    <source>
        <strain evidence="3 4">CU12B</strain>
    </source>
</reference>
<evidence type="ECO:0000313" key="3">
    <source>
        <dbReference type="EMBL" id="KAF1304139.1"/>
    </source>
</evidence>
<accession>A0ABQ6YZU0</accession>
<feature type="transmembrane region" description="Helical" evidence="1">
    <location>
        <begin position="51"/>
        <end position="67"/>
    </location>
</feature>
<organism evidence="3 4">
    <name type="scientific">Candidatus Enterococcus willemsii</name>
    <dbReference type="NCBI Taxonomy" id="1857215"/>
    <lineage>
        <taxon>Bacteria</taxon>
        <taxon>Bacillati</taxon>
        <taxon>Bacillota</taxon>
        <taxon>Bacilli</taxon>
        <taxon>Lactobacillales</taxon>
        <taxon>Enterococcaceae</taxon>
        <taxon>Enterococcus</taxon>
    </lineage>
</organism>
<gene>
    <name evidence="3" type="ORF">BAU17_04390</name>
</gene>
<dbReference type="InterPro" id="IPR032834">
    <property type="entry name" value="NatK-like_C"/>
</dbReference>
<evidence type="ECO:0000259" key="2">
    <source>
        <dbReference type="Pfam" id="PF14501"/>
    </source>
</evidence>
<keyword evidence="4" id="KW-1185">Reference proteome</keyword>
<feature type="domain" description="Sensor histidine kinase NatK-like C-terminal" evidence="2">
    <location>
        <begin position="326"/>
        <end position="425"/>
    </location>
</feature>
<keyword evidence="1" id="KW-0472">Membrane</keyword>
<sequence>MFYLSIFSHIIQIFCNFFILDTLPLFKKNNLFLSVIILILTYNLGRNISQVDTIVLLVLLFILSFMNDRTQPIGKLLLTLTLAFLLSMGFDYFATPFTIQVLFSGNNSLMIFWFCFSVACNCLLAFGIQRLFLTKLPENQLAWLGYTVFSLFFVYQLYALNNYIQSNPSDFQFETLLNIFNIFIVLLIFVGILTITLLKRHQRLTLIAQKKEIEYQTMQLYTTELDKQYQEIRKFRHDYINILSSMESYMEAEDMSELKAYYTEHIQPTRAIFSEHFLKLNNLQKIENAAIRSIFMTKLLLAQEKGIPVSLEINEPIQLPATVDPIIFVRILGILLDNAIEELENLQQGTLEVAIFTIAEDCLFVIQNTARADIEPLHQLKTTGFSTKGSHRGLGLSTVDELVQQIPNLLLETSIDKQFTQKLTIFGG</sequence>
<name>A0ABQ6YZU0_9ENTE</name>
<dbReference type="SUPFAM" id="SSF55874">
    <property type="entry name" value="ATPase domain of HSP90 chaperone/DNA topoisomerase II/histidine kinase"/>
    <property type="match status" value="1"/>
</dbReference>
<evidence type="ECO:0000313" key="4">
    <source>
        <dbReference type="Proteomes" id="UP000782705"/>
    </source>
</evidence>
<keyword evidence="1" id="KW-1133">Transmembrane helix</keyword>
<dbReference type="EMBL" id="MAEL01000035">
    <property type="protein sequence ID" value="KAF1304139.1"/>
    <property type="molecule type" value="Genomic_DNA"/>
</dbReference>
<protein>
    <recommendedName>
        <fullName evidence="2">Sensor histidine kinase NatK-like C-terminal domain-containing protein</fullName>
    </recommendedName>
</protein>
<dbReference type="Gene3D" id="3.30.565.10">
    <property type="entry name" value="Histidine kinase-like ATPase, C-terminal domain"/>
    <property type="match status" value="1"/>
</dbReference>
<feature type="transmembrane region" description="Helical" evidence="1">
    <location>
        <begin position="109"/>
        <end position="129"/>
    </location>
</feature>
<feature type="transmembrane region" description="Helical" evidence="1">
    <location>
        <begin position="6"/>
        <end position="23"/>
    </location>
</feature>
<comment type="caution">
    <text evidence="3">The sequence shown here is derived from an EMBL/GenBank/DDBJ whole genome shotgun (WGS) entry which is preliminary data.</text>
</comment>
<feature type="transmembrane region" description="Helical" evidence="1">
    <location>
        <begin position="179"/>
        <end position="198"/>
    </location>
</feature>
<dbReference type="PANTHER" id="PTHR40448:SF1">
    <property type="entry name" value="TWO-COMPONENT SENSOR HISTIDINE KINASE"/>
    <property type="match status" value="1"/>
</dbReference>
<dbReference type="Pfam" id="PF14501">
    <property type="entry name" value="HATPase_c_5"/>
    <property type="match status" value="1"/>
</dbReference>
<dbReference type="RefSeq" id="WP_161902011.1">
    <property type="nucleotide sequence ID" value="NZ_MAEL01000035.1"/>
</dbReference>
<dbReference type="InterPro" id="IPR036890">
    <property type="entry name" value="HATPase_C_sf"/>
</dbReference>
<feature type="transmembrane region" description="Helical" evidence="1">
    <location>
        <begin position="141"/>
        <end position="159"/>
    </location>
</feature>
<dbReference type="PANTHER" id="PTHR40448">
    <property type="entry name" value="TWO-COMPONENT SENSOR HISTIDINE KINASE"/>
    <property type="match status" value="1"/>
</dbReference>
<proteinExistence type="predicted"/>
<keyword evidence="1" id="KW-0812">Transmembrane</keyword>
<evidence type="ECO:0000256" key="1">
    <source>
        <dbReference type="SAM" id="Phobius"/>
    </source>
</evidence>
<feature type="transmembrane region" description="Helical" evidence="1">
    <location>
        <begin position="76"/>
        <end position="103"/>
    </location>
</feature>
<dbReference type="Proteomes" id="UP000782705">
    <property type="component" value="Unassembled WGS sequence"/>
</dbReference>